<keyword evidence="5" id="KW-0472">Membrane</keyword>
<comment type="similarity">
    <text evidence="5">Belongs to the class I-like SAM-binding methyltransferase superfamily. UbiG/COQ3 family.</text>
</comment>
<name>A0A8S4BWZ8_9ACAR</name>
<comment type="subcellular location">
    <subcellularLocation>
        <location evidence="5">Mitochondrion inner membrane</location>
        <topology evidence="5">Peripheral membrane protein</topology>
        <orientation evidence="5">Matrix side</orientation>
    </subcellularLocation>
</comment>
<protein>
    <recommendedName>
        <fullName evidence="5">Ubiquinone biosynthesis O-methyltransferase, mitochondrial</fullName>
    </recommendedName>
    <alternativeName>
        <fullName evidence="5">3-demethylubiquinol 3-O-methyltransferase</fullName>
        <ecNumber evidence="5">2.1.1.64</ecNumber>
    </alternativeName>
    <alternativeName>
        <fullName evidence="5">3-demethylubiquinone 3-O-methyltransferase</fullName>
        <ecNumber evidence="5">2.1.1.-</ecNumber>
    </alternativeName>
    <alternativeName>
        <fullName evidence="5">Polyprenyldihydroxybenzoate methyltransferase</fullName>
        <ecNumber evidence="5">2.1.1.114</ecNumber>
    </alternativeName>
</protein>
<dbReference type="Proteomes" id="UP000837675">
    <property type="component" value="Unassembled WGS sequence"/>
</dbReference>
<dbReference type="InterPro" id="IPR010233">
    <property type="entry name" value="UbiG_MeTrfase"/>
</dbReference>
<dbReference type="AlphaFoldDB" id="A0A8S4BWZ8"/>
<organism evidence="7 8">
    <name type="scientific">Hyalomma marginatum</name>
    <dbReference type="NCBI Taxonomy" id="34627"/>
    <lineage>
        <taxon>Eukaryota</taxon>
        <taxon>Metazoa</taxon>
        <taxon>Ecdysozoa</taxon>
        <taxon>Arthropoda</taxon>
        <taxon>Chelicerata</taxon>
        <taxon>Arachnida</taxon>
        <taxon>Acari</taxon>
        <taxon>Parasitiformes</taxon>
        <taxon>Ixodida</taxon>
        <taxon>Ixodoidea</taxon>
        <taxon>Ixodidae</taxon>
        <taxon>Hyalomminae</taxon>
        <taxon>Hyalomma</taxon>
    </lineage>
</organism>
<dbReference type="PANTHER" id="PTHR43464:SF19">
    <property type="entry name" value="UBIQUINONE BIOSYNTHESIS O-METHYLTRANSFERASE, MITOCHONDRIAL"/>
    <property type="match status" value="1"/>
</dbReference>
<dbReference type="CDD" id="cd02440">
    <property type="entry name" value="AdoMet_MTases"/>
    <property type="match status" value="1"/>
</dbReference>
<gene>
    <name evidence="7" type="ORF">MHYMCMPASI_00948</name>
</gene>
<feature type="domain" description="Methyltransferase type 11" evidence="6">
    <location>
        <begin position="63"/>
        <end position="158"/>
    </location>
</feature>
<keyword evidence="3 5" id="KW-0831">Ubiquinone biosynthesis</keyword>
<dbReference type="InterPro" id="IPR013216">
    <property type="entry name" value="Methyltransf_11"/>
</dbReference>
<sequence>MPKSTFDPTEVKKFADLAANWWDHNGPLKQLHLMNRVRIPYIKTILQQEKLITGDRFDQLNMLDVGCGGGILSVPLSRLGANVTGLDACAENIQIAKDYAKHNGHHINYVTSTIEDFAKKRASYDVVCALEIVEHVADINLFLESMAQVAKSGGVIFISTINKTFKSYVQAVLIAEYLLKMVPRGGHDWNKFVEPSTIVDILSRNNCSFIGMNGVKFNPLTAEWYLDHNVDVNYIMALRKL</sequence>
<comment type="pathway">
    <text evidence="5">Cofactor biosynthesis; ubiquinone biosynthesis.</text>
</comment>
<dbReference type="PANTHER" id="PTHR43464">
    <property type="entry name" value="METHYLTRANSFERASE"/>
    <property type="match status" value="1"/>
</dbReference>
<feature type="binding site" evidence="5">
    <location>
        <position position="66"/>
    </location>
    <ligand>
        <name>S-adenosyl-L-methionine</name>
        <dbReference type="ChEBI" id="CHEBI:59789"/>
    </ligand>
</feature>
<comment type="catalytic activity">
    <reaction evidence="5">
        <text>a 3,4-dihydroxy-5-(all-trans-polyprenyl)benzoate + S-adenosyl-L-methionine = a 4-hydroxy-3-methoxy-5-(all-trans-polyprenyl)benzoate + S-adenosyl-L-homocysteine + H(+)</text>
        <dbReference type="Rhea" id="RHEA:44452"/>
        <dbReference type="Rhea" id="RHEA-COMP:10930"/>
        <dbReference type="Rhea" id="RHEA-COMP:10931"/>
        <dbReference type="ChEBI" id="CHEBI:15378"/>
        <dbReference type="ChEBI" id="CHEBI:57856"/>
        <dbReference type="ChEBI" id="CHEBI:59789"/>
        <dbReference type="ChEBI" id="CHEBI:64694"/>
        <dbReference type="ChEBI" id="CHEBI:84443"/>
        <dbReference type="EC" id="2.1.1.114"/>
    </reaction>
</comment>
<comment type="catalytic activity">
    <reaction evidence="5">
        <text>a 3-demethylubiquinone + S-adenosyl-L-methionine = a ubiquinone + S-adenosyl-L-homocysteine</text>
        <dbReference type="Rhea" id="RHEA:81215"/>
        <dbReference type="Rhea" id="RHEA-COMP:9565"/>
        <dbReference type="Rhea" id="RHEA-COMP:19654"/>
        <dbReference type="ChEBI" id="CHEBI:16389"/>
        <dbReference type="ChEBI" id="CHEBI:57856"/>
        <dbReference type="ChEBI" id="CHEBI:59789"/>
        <dbReference type="ChEBI" id="CHEBI:231825"/>
    </reaction>
</comment>
<accession>A0A8S4BWZ8</accession>
<keyword evidence="5" id="KW-0999">Mitochondrion inner membrane</keyword>
<dbReference type="EMBL" id="CAJVAF010000326">
    <property type="protein sequence ID" value="CAG7597579.1"/>
    <property type="molecule type" value="Genomic_DNA"/>
</dbReference>
<dbReference type="NCBIfam" id="TIGR01983">
    <property type="entry name" value="UbiG"/>
    <property type="match status" value="1"/>
</dbReference>
<keyword evidence="5" id="KW-0460">Magnesium</keyword>
<evidence type="ECO:0000256" key="5">
    <source>
        <dbReference type="HAMAP-Rule" id="MF_03190"/>
    </source>
</evidence>
<dbReference type="GO" id="GO:0061542">
    <property type="term" value="F:3-demethylubiquinol 3-O-methyltransferase activity"/>
    <property type="evidence" value="ECO:0007669"/>
    <property type="project" value="UniProtKB-UniRule"/>
</dbReference>
<keyword evidence="1 5" id="KW-0489">Methyltransferase</keyword>
<keyword evidence="5" id="KW-0479">Metal-binding</keyword>
<dbReference type="GO" id="GO:0010420">
    <property type="term" value="F:polyprenyldihydroxybenzoate methyltransferase activity"/>
    <property type="evidence" value="ECO:0007669"/>
    <property type="project" value="UniProtKB-UniRule"/>
</dbReference>
<proteinExistence type="inferred from homology"/>
<feature type="binding site" evidence="5">
    <location>
        <position position="131"/>
    </location>
    <ligand>
        <name>Mg(2+)</name>
        <dbReference type="ChEBI" id="CHEBI:18420"/>
    </ligand>
</feature>
<keyword evidence="5" id="KW-0496">Mitochondrion</keyword>
<dbReference type="InterPro" id="IPR029063">
    <property type="entry name" value="SAM-dependent_MTases_sf"/>
</dbReference>
<evidence type="ECO:0000256" key="3">
    <source>
        <dbReference type="ARBA" id="ARBA00022688"/>
    </source>
</evidence>
<keyword evidence="2 5" id="KW-0808">Transferase</keyword>
<dbReference type="GO" id="GO:0031314">
    <property type="term" value="C:extrinsic component of mitochondrial inner membrane"/>
    <property type="evidence" value="ECO:0007669"/>
    <property type="project" value="UniProtKB-UniRule"/>
</dbReference>
<comment type="caution">
    <text evidence="7">The sequence shown here is derived from an EMBL/GenBank/DDBJ whole genome shotgun (WGS) entry which is preliminary data.</text>
</comment>
<dbReference type="EC" id="2.1.1.64" evidence="5"/>
<dbReference type="SUPFAM" id="SSF53335">
    <property type="entry name" value="S-adenosyl-L-methionine-dependent methyltransferases"/>
    <property type="match status" value="1"/>
</dbReference>
<dbReference type="GO" id="GO:0046872">
    <property type="term" value="F:metal ion binding"/>
    <property type="evidence" value="ECO:0007669"/>
    <property type="project" value="UniProtKB-KW"/>
</dbReference>
<reference evidence="7" key="1">
    <citation type="submission" date="2021-06" db="EMBL/GenBank/DDBJ databases">
        <authorList>
            <person name="Nardi T."/>
            <person name="Nardi T."/>
        </authorList>
    </citation>
    <scope>NUCLEOTIDE SEQUENCE</scope>
</reference>
<dbReference type="HAMAP" id="MF_00472">
    <property type="entry name" value="UbiG"/>
    <property type="match status" value="1"/>
</dbReference>
<dbReference type="Pfam" id="PF08241">
    <property type="entry name" value="Methyltransf_11"/>
    <property type="match status" value="1"/>
</dbReference>
<evidence type="ECO:0000256" key="4">
    <source>
        <dbReference type="ARBA" id="ARBA00022691"/>
    </source>
</evidence>
<feature type="binding site" evidence="5">
    <location>
        <position position="135"/>
    </location>
    <ligand>
        <name>Mg(2+)</name>
        <dbReference type="ChEBI" id="CHEBI:18420"/>
    </ligand>
</feature>
<evidence type="ECO:0000256" key="1">
    <source>
        <dbReference type="ARBA" id="ARBA00022603"/>
    </source>
</evidence>
<comment type="cofactor">
    <cofactor evidence="5">
        <name>Mg(2+)</name>
        <dbReference type="ChEBI" id="CHEBI:18420"/>
    </cofactor>
</comment>
<evidence type="ECO:0000313" key="7">
    <source>
        <dbReference type="EMBL" id="CAG7597579.1"/>
    </source>
</evidence>
<keyword evidence="8" id="KW-1185">Reference proteome</keyword>
<comment type="subunit">
    <text evidence="5">Component of a multi-subunit COQ enzyme complex.</text>
</comment>
<evidence type="ECO:0000313" key="8">
    <source>
        <dbReference type="Proteomes" id="UP000837675"/>
    </source>
</evidence>
<comment type="function">
    <text evidence="5">O-methyltransferase required for two non-consecutive steps during ubiquinone biosynthesis. Catalyzes the 2 O-methylation of 3,4-dihydroxy-5-(all-trans-polyprenyl)benzoic acid into 4-hydroxy-3-methoxy-5-(all-trans-polyprenyl)benzoic acid. Also catalyzes the last step of ubiquinone biosynthesis by mediating methylation of 3-demethylubiquinone into ubiquinone. Also able to mediate the methylation of 3-demethylubiquinol into ubiquinol.</text>
</comment>
<dbReference type="EC" id="2.1.1.114" evidence="5"/>
<feature type="binding site" evidence="5">
    <location>
        <position position="87"/>
    </location>
    <ligand>
        <name>S-adenosyl-L-methionine</name>
        <dbReference type="ChEBI" id="CHEBI:59789"/>
    </ligand>
</feature>
<keyword evidence="4 5" id="KW-0949">S-adenosyl-L-methionine</keyword>
<feature type="binding site" evidence="5">
    <location>
        <position position="134"/>
    </location>
    <ligand>
        <name>Mg(2+)</name>
        <dbReference type="ChEBI" id="CHEBI:18420"/>
    </ligand>
</feature>
<evidence type="ECO:0000256" key="2">
    <source>
        <dbReference type="ARBA" id="ARBA00022679"/>
    </source>
</evidence>
<feature type="binding site" evidence="5">
    <location>
        <position position="130"/>
    </location>
    <ligand>
        <name>S-adenosyl-L-methionine</name>
        <dbReference type="ChEBI" id="CHEBI:59789"/>
    </ligand>
</feature>
<comment type="catalytic activity">
    <reaction evidence="5">
        <text>a 3-demethylubiquinol + S-adenosyl-L-methionine = a ubiquinol + S-adenosyl-L-homocysteine + H(+)</text>
        <dbReference type="Rhea" id="RHEA:44380"/>
        <dbReference type="Rhea" id="RHEA-COMP:9566"/>
        <dbReference type="Rhea" id="RHEA-COMP:10914"/>
        <dbReference type="ChEBI" id="CHEBI:15378"/>
        <dbReference type="ChEBI" id="CHEBI:17976"/>
        <dbReference type="ChEBI" id="CHEBI:57856"/>
        <dbReference type="ChEBI" id="CHEBI:59789"/>
        <dbReference type="ChEBI" id="CHEBI:84422"/>
        <dbReference type="EC" id="2.1.1.64"/>
    </reaction>
</comment>
<dbReference type="EC" id="2.1.1.-" evidence="5"/>
<feature type="binding site" evidence="5">
    <location>
        <position position="38"/>
    </location>
    <ligand>
        <name>S-adenosyl-L-methionine</name>
        <dbReference type="ChEBI" id="CHEBI:59789"/>
    </ligand>
</feature>
<dbReference type="Gene3D" id="3.40.50.150">
    <property type="entry name" value="Vaccinia Virus protein VP39"/>
    <property type="match status" value="1"/>
</dbReference>
<evidence type="ECO:0000259" key="6">
    <source>
        <dbReference type="Pfam" id="PF08241"/>
    </source>
</evidence>
<dbReference type="GO" id="GO:0032259">
    <property type="term" value="P:methylation"/>
    <property type="evidence" value="ECO:0007669"/>
    <property type="project" value="UniProtKB-KW"/>
</dbReference>